<feature type="non-terminal residue" evidence="8">
    <location>
        <position position="209"/>
    </location>
</feature>
<keyword evidence="2" id="KW-0479">Metal-binding</keyword>
<dbReference type="GO" id="GO:0048205">
    <property type="term" value="P:COPI coating of Golgi vesicle"/>
    <property type="evidence" value="ECO:0007669"/>
    <property type="project" value="TreeGrafter"/>
</dbReference>
<dbReference type="InterPro" id="IPR037278">
    <property type="entry name" value="ARFGAP/RecO"/>
</dbReference>
<evidence type="ECO:0000259" key="7">
    <source>
        <dbReference type="PROSITE" id="PS50115"/>
    </source>
</evidence>
<dbReference type="PROSITE" id="PS50115">
    <property type="entry name" value="ARFGAP"/>
    <property type="match status" value="1"/>
</dbReference>
<evidence type="ECO:0000256" key="3">
    <source>
        <dbReference type="ARBA" id="ARBA00022771"/>
    </source>
</evidence>
<evidence type="ECO:0000256" key="5">
    <source>
        <dbReference type="PROSITE-ProRule" id="PRU00288"/>
    </source>
</evidence>
<keyword evidence="1" id="KW-0343">GTPase activation</keyword>
<protein>
    <submittedName>
        <fullName evidence="8">Arf GTPase-activating protein</fullName>
    </submittedName>
</protein>
<organism evidence="8">
    <name type="scientific">Magnaporthiopsis poae (strain ATCC 64411 / 73-15)</name>
    <name type="common">Kentucky bluegrass fungus</name>
    <name type="synonym">Magnaporthe poae</name>
    <dbReference type="NCBI Taxonomy" id="644358"/>
    <lineage>
        <taxon>Eukaryota</taxon>
        <taxon>Fungi</taxon>
        <taxon>Dikarya</taxon>
        <taxon>Ascomycota</taxon>
        <taxon>Pezizomycotina</taxon>
        <taxon>Sordariomycetes</taxon>
        <taxon>Sordariomycetidae</taxon>
        <taxon>Magnaporthales</taxon>
        <taxon>Magnaporthaceae</taxon>
        <taxon>Magnaporthiopsis</taxon>
    </lineage>
</organism>
<evidence type="ECO:0000256" key="6">
    <source>
        <dbReference type="SAM" id="MobiDB-lite"/>
    </source>
</evidence>
<feature type="domain" description="Arf-GAP" evidence="7">
    <location>
        <begin position="12"/>
        <end position="132"/>
    </location>
</feature>
<dbReference type="Pfam" id="PF01412">
    <property type="entry name" value="ArfGap"/>
    <property type="match status" value="1"/>
</dbReference>
<dbReference type="InterPro" id="IPR038508">
    <property type="entry name" value="ArfGAP_dom_sf"/>
</dbReference>
<evidence type="ECO:0000256" key="1">
    <source>
        <dbReference type="ARBA" id="ARBA00022468"/>
    </source>
</evidence>
<dbReference type="VEuPathDB" id="FungiDB:MAPG_05189"/>
<evidence type="ECO:0000256" key="2">
    <source>
        <dbReference type="ARBA" id="ARBA00022723"/>
    </source>
</evidence>
<keyword evidence="3 5" id="KW-0863">Zinc-finger</keyword>
<reference evidence="8" key="2">
    <citation type="submission" date="2011-03" db="EMBL/GenBank/DDBJ databases">
        <title>Annotation of Magnaporthe poae ATCC 64411.</title>
        <authorList>
            <person name="Ma L.-J."/>
            <person name="Dead R."/>
            <person name="Young S.K."/>
            <person name="Zeng Q."/>
            <person name="Gargeya S."/>
            <person name="Fitzgerald M."/>
            <person name="Haas B."/>
            <person name="Abouelleil A."/>
            <person name="Alvarado L."/>
            <person name="Arachchi H.M."/>
            <person name="Berlin A."/>
            <person name="Brown A."/>
            <person name="Chapman S.B."/>
            <person name="Chen Z."/>
            <person name="Dunbar C."/>
            <person name="Freedman E."/>
            <person name="Gearin G."/>
            <person name="Gellesch M."/>
            <person name="Goldberg J."/>
            <person name="Griggs A."/>
            <person name="Gujja S."/>
            <person name="Heiman D."/>
            <person name="Howarth C."/>
            <person name="Larson L."/>
            <person name="Lui A."/>
            <person name="MacDonald P.J.P."/>
            <person name="Mehta T."/>
            <person name="Montmayeur A."/>
            <person name="Murphy C."/>
            <person name="Neiman D."/>
            <person name="Pearson M."/>
            <person name="Priest M."/>
            <person name="Roberts A."/>
            <person name="Saif S."/>
            <person name="Shea T."/>
            <person name="Shenoy N."/>
            <person name="Sisk P."/>
            <person name="Stolte C."/>
            <person name="Sykes S."/>
            <person name="Yandava C."/>
            <person name="Wortman J."/>
            <person name="Nusbaum C."/>
            <person name="Birren B."/>
        </authorList>
    </citation>
    <scope>NUCLEOTIDE SEQUENCE</scope>
    <source>
        <strain evidence="8">ATCC 64411</strain>
    </source>
</reference>
<dbReference type="SUPFAM" id="SSF57863">
    <property type="entry name" value="ArfGap/RecO-like zinc finger"/>
    <property type="match status" value="1"/>
</dbReference>
<evidence type="ECO:0000313" key="8">
    <source>
        <dbReference type="EMBL" id="KLU86171.1"/>
    </source>
</evidence>
<accession>A0A0H2TX40</accession>
<sequence length="209" mass="22788">MSAPLATKQESLKIFEQLKKKTPNKTCFDCGQNNPTWTSVPFGIYLCLDCSSNHRNLGVHISFVRSTNLDQWQWDQLRVMKVGGNESATKFFQQNGGSAALNSKDPKTKYHSPVAAKYKEELKKRAARDAKEYPNEVVITDGIDAGGDSNTPAGEPEDDFFSSWDKPTIKKPTPPVSRSGTPPVVGRTPSPFLGAGGAAKDIARSTSPL</sequence>
<dbReference type="SMART" id="SM00105">
    <property type="entry name" value="ArfGap"/>
    <property type="match status" value="1"/>
</dbReference>
<dbReference type="GO" id="GO:0008270">
    <property type="term" value="F:zinc ion binding"/>
    <property type="evidence" value="ECO:0007669"/>
    <property type="project" value="UniProtKB-KW"/>
</dbReference>
<dbReference type="AlphaFoldDB" id="A0A0H2TX40"/>
<dbReference type="InterPro" id="IPR001164">
    <property type="entry name" value="ArfGAP_dom"/>
</dbReference>
<dbReference type="CDD" id="cd08831">
    <property type="entry name" value="ArfGap_ArfGap2_3_like"/>
    <property type="match status" value="1"/>
</dbReference>
<dbReference type="PANTHER" id="PTHR45686">
    <property type="entry name" value="ADP-RIBOSYLATION FACTOR GTPASE ACTIVATING PROTEIN 3, ISOFORM H-RELATED"/>
    <property type="match status" value="1"/>
</dbReference>
<dbReference type="PANTHER" id="PTHR45686:SF4">
    <property type="entry name" value="ADP-RIBOSYLATION FACTOR GTPASE ACTIVATING PROTEIN 3, ISOFORM H"/>
    <property type="match status" value="1"/>
</dbReference>
<dbReference type="FunFam" id="1.10.220.150:FF:000013">
    <property type="entry name" value="Putative Arf GTPase-activating protein"/>
    <property type="match status" value="1"/>
</dbReference>
<gene>
    <name evidence="8" type="ORF">MAPG_05189</name>
</gene>
<feature type="region of interest" description="Disordered" evidence="6">
    <location>
        <begin position="140"/>
        <end position="209"/>
    </location>
</feature>
<dbReference type="Gene3D" id="1.10.220.150">
    <property type="entry name" value="Arf GTPase activating protein"/>
    <property type="match status" value="1"/>
</dbReference>
<dbReference type="GO" id="GO:0005096">
    <property type="term" value="F:GTPase activator activity"/>
    <property type="evidence" value="ECO:0007669"/>
    <property type="project" value="UniProtKB-KW"/>
</dbReference>
<proteinExistence type="predicted"/>
<name>A0A0H2TX40_MAGP6</name>
<evidence type="ECO:0000256" key="4">
    <source>
        <dbReference type="ARBA" id="ARBA00022833"/>
    </source>
</evidence>
<dbReference type="GO" id="GO:0000139">
    <property type="term" value="C:Golgi membrane"/>
    <property type="evidence" value="ECO:0007669"/>
    <property type="project" value="GOC"/>
</dbReference>
<dbReference type="EMBL" id="GL876969">
    <property type="protein sequence ID" value="KLU86171.1"/>
    <property type="molecule type" value="Genomic_DNA"/>
</dbReference>
<dbReference type="OrthoDB" id="983479at2759"/>
<keyword evidence="4" id="KW-0862">Zinc</keyword>
<dbReference type="PRINTS" id="PR00405">
    <property type="entry name" value="REVINTRACTNG"/>
</dbReference>
<reference evidence="8" key="1">
    <citation type="submission" date="2010-05" db="EMBL/GenBank/DDBJ databases">
        <title>The Genome Sequence of Magnaporthe poae strain ATCC 64411.</title>
        <authorList>
            <consortium name="The Broad Institute Genome Sequencing Platform"/>
            <consortium name="Broad Institute Genome Sequencing Center for Infectious Disease"/>
            <person name="Ma L.-J."/>
            <person name="Dead R."/>
            <person name="Young S."/>
            <person name="Zeng Q."/>
            <person name="Koehrsen M."/>
            <person name="Alvarado L."/>
            <person name="Berlin A."/>
            <person name="Chapman S.B."/>
            <person name="Chen Z."/>
            <person name="Freedman E."/>
            <person name="Gellesch M."/>
            <person name="Goldberg J."/>
            <person name="Griggs A."/>
            <person name="Gujja S."/>
            <person name="Heilman E.R."/>
            <person name="Heiman D."/>
            <person name="Hepburn T."/>
            <person name="Howarth C."/>
            <person name="Jen D."/>
            <person name="Larson L."/>
            <person name="Mehta T."/>
            <person name="Neiman D."/>
            <person name="Pearson M."/>
            <person name="Roberts A."/>
            <person name="Saif S."/>
            <person name="Shea T."/>
            <person name="Shenoy N."/>
            <person name="Sisk P."/>
            <person name="Stolte C."/>
            <person name="Sykes S."/>
            <person name="Walk T."/>
            <person name="White J."/>
            <person name="Yandava C."/>
            <person name="Haas B."/>
            <person name="Nusbaum C."/>
            <person name="Birren B."/>
        </authorList>
    </citation>
    <scope>NUCLEOTIDE SEQUENCE</scope>
    <source>
        <strain evidence="8">ATCC 64411</strain>
    </source>
</reference>